<dbReference type="EMBL" id="VSWD01000005">
    <property type="protein sequence ID" value="KAK3101126.1"/>
    <property type="molecule type" value="Genomic_DNA"/>
</dbReference>
<protein>
    <submittedName>
        <fullName evidence="2">Uncharacterized protein</fullName>
    </submittedName>
</protein>
<feature type="region of interest" description="Disordered" evidence="1">
    <location>
        <begin position="169"/>
        <end position="209"/>
    </location>
</feature>
<evidence type="ECO:0000256" key="1">
    <source>
        <dbReference type="SAM" id="MobiDB-lite"/>
    </source>
</evidence>
<proteinExistence type="predicted"/>
<dbReference type="AlphaFoldDB" id="A0AA88YG41"/>
<name>A0AA88YG41_PINIB</name>
<reference evidence="2" key="1">
    <citation type="submission" date="2019-08" db="EMBL/GenBank/DDBJ databases">
        <title>The improved chromosome-level genome for the pearl oyster Pinctada fucata martensii using PacBio sequencing and Hi-C.</title>
        <authorList>
            <person name="Zheng Z."/>
        </authorList>
    </citation>
    <scope>NUCLEOTIDE SEQUENCE</scope>
    <source>
        <strain evidence="2">ZZ-2019</strain>
        <tissue evidence="2">Adductor muscle</tissue>
    </source>
</reference>
<evidence type="ECO:0000313" key="2">
    <source>
        <dbReference type="EMBL" id="KAK3101126.1"/>
    </source>
</evidence>
<accession>A0AA88YG41</accession>
<feature type="compositionally biased region" description="Basic residues" evidence="1">
    <location>
        <begin position="182"/>
        <end position="191"/>
    </location>
</feature>
<comment type="caution">
    <text evidence="2">The sequence shown here is derived from an EMBL/GenBank/DDBJ whole genome shotgun (WGS) entry which is preliminary data.</text>
</comment>
<sequence>MMNSADDSDITPEIRHAISKEVQKVVDSSQNQLLSNMQTMMDSNFSNSKRSIESTQKDLSTTQLSKIEESMFGSYKFKRHGNEAQYRGNVQVLSKLKKADNHLDSNNITFENFTSARDKIQEGINLLNDRQKLIKIADSSPMGWKVVTEYQANPIADNSDDEKKIHKAQTRAEKKAKEARIARRARARPHPYARSYTYPAPGSQKPSYTQNLLLSTGLERVSNAG</sequence>
<dbReference type="Proteomes" id="UP001186944">
    <property type="component" value="Unassembled WGS sequence"/>
</dbReference>
<keyword evidence="3" id="KW-1185">Reference proteome</keyword>
<gene>
    <name evidence="2" type="ORF">FSP39_001144</name>
</gene>
<feature type="compositionally biased region" description="Basic and acidic residues" evidence="1">
    <location>
        <begin position="170"/>
        <end position="181"/>
    </location>
</feature>
<evidence type="ECO:0000313" key="3">
    <source>
        <dbReference type="Proteomes" id="UP001186944"/>
    </source>
</evidence>
<organism evidence="2 3">
    <name type="scientific">Pinctada imbricata</name>
    <name type="common">Atlantic pearl-oyster</name>
    <name type="synonym">Pinctada martensii</name>
    <dbReference type="NCBI Taxonomy" id="66713"/>
    <lineage>
        <taxon>Eukaryota</taxon>
        <taxon>Metazoa</taxon>
        <taxon>Spiralia</taxon>
        <taxon>Lophotrochozoa</taxon>
        <taxon>Mollusca</taxon>
        <taxon>Bivalvia</taxon>
        <taxon>Autobranchia</taxon>
        <taxon>Pteriomorphia</taxon>
        <taxon>Pterioida</taxon>
        <taxon>Pterioidea</taxon>
        <taxon>Pteriidae</taxon>
        <taxon>Pinctada</taxon>
    </lineage>
</organism>